<keyword evidence="8" id="KW-0285">Flavoprotein</keyword>
<keyword evidence="9" id="KW-0288">FMN</keyword>
<dbReference type="Gene3D" id="3.20.20.70">
    <property type="entry name" value="Aldolase class I"/>
    <property type="match status" value="1"/>
</dbReference>
<dbReference type="PANTHER" id="PTHR48109">
    <property type="entry name" value="DIHYDROOROTATE DEHYDROGENASE (QUINONE), MITOCHONDRIAL-RELATED"/>
    <property type="match status" value="1"/>
</dbReference>
<dbReference type="RefSeq" id="WP_323577941.1">
    <property type="nucleotide sequence ID" value="NZ_JAYGJQ010000002.1"/>
</dbReference>
<evidence type="ECO:0000256" key="13">
    <source>
        <dbReference type="ARBA" id="ARBA00048639"/>
    </source>
</evidence>
<dbReference type="EC" id="1.3.5.2" evidence="6 14"/>
<evidence type="ECO:0000256" key="3">
    <source>
        <dbReference type="ARBA" id="ARBA00004370"/>
    </source>
</evidence>
<evidence type="ECO:0000256" key="6">
    <source>
        <dbReference type="ARBA" id="ARBA00012791"/>
    </source>
</evidence>
<gene>
    <name evidence="16" type="ORF">SHI21_16245</name>
</gene>
<evidence type="ECO:0000256" key="7">
    <source>
        <dbReference type="ARBA" id="ARBA00018366"/>
    </source>
</evidence>
<evidence type="ECO:0000256" key="8">
    <source>
        <dbReference type="ARBA" id="ARBA00022630"/>
    </source>
</evidence>
<evidence type="ECO:0000256" key="9">
    <source>
        <dbReference type="ARBA" id="ARBA00022643"/>
    </source>
</evidence>
<dbReference type="NCBIfam" id="NF003652">
    <property type="entry name" value="PRK05286.2-5"/>
    <property type="match status" value="1"/>
</dbReference>
<name>A0ABU5VXJ3_9BACT</name>
<dbReference type="NCBIfam" id="TIGR01036">
    <property type="entry name" value="pyrD_sub2"/>
    <property type="match status" value="1"/>
</dbReference>
<keyword evidence="11 16" id="KW-0560">Oxidoreductase</keyword>
<evidence type="ECO:0000259" key="15">
    <source>
        <dbReference type="Pfam" id="PF01180"/>
    </source>
</evidence>
<keyword evidence="12" id="KW-0472">Membrane</keyword>
<dbReference type="GO" id="GO:0106430">
    <property type="term" value="F:dihydroorotate dehydrogenase (quinone) activity"/>
    <property type="evidence" value="ECO:0007669"/>
    <property type="project" value="UniProtKB-EC"/>
</dbReference>
<dbReference type="SUPFAM" id="SSF51395">
    <property type="entry name" value="FMN-linked oxidoreductases"/>
    <property type="match status" value="1"/>
</dbReference>
<dbReference type="PANTHER" id="PTHR48109:SF4">
    <property type="entry name" value="DIHYDROOROTATE DEHYDROGENASE (QUINONE), MITOCHONDRIAL"/>
    <property type="match status" value="1"/>
</dbReference>
<evidence type="ECO:0000256" key="2">
    <source>
        <dbReference type="ARBA" id="ARBA00003125"/>
    </source>
</evidence>
<dbReference type="Pfam" id="PF01180">
    <property type="entry name" value="DHO_dh"/>
    <property type="match status" value="1"/>
</dbReference>
<keyword evidence="10" id="KW-0665">Pyrimidine biosynthesis</keyword>
<evidence type="ECO:0000256" key="4">
    <source>
        <dbReference type="ARBA" id="ARBA00005161"/>
    </source>
</evidence>
<protein>
    <recommendedName>
        <fullName evidence="7 14">Dihydroorotate dehydrogenase (quinone)</fullName>
        <ecNumber evidence="6 14">1.3.5.2</ecNumber>
    </recommendedName>
</protein>
<dbReference type="EMBL" id="JAYGJQ010000002">
    <property type="protein sequence ID" value="MEA9357783.1"/>
    <property type="molecule type" value="Genomic_DNA"/>
</dbReference>
<dbReference type="InterPro" id="IPR005720">
    <property type="entry name" value="Dihydroorotate_DH_cat"/>
</dbReference>
<evidence type="ECO:0000256" key="5">
    <source>
        <dbReference type="ARBA" id="ARBA00005359"/>
    </source>
</evidence>
<proteinExistence type="inferred from homology"/>
<reference evidence="16 17" key="1">
    <citation type="submission" date="2023-11" db="EMBL/GenBank/DDBJ databases">
        <title>A Novel Polar Bacteriovorax (B. antarcticus) Isolated from the Biocrust in Antarctica.</title>
        <authorList>
            <person name="Mun W."/>
            <person name="Choi S.Y."/>
            <person name="Mitchell R.J."/>
        </authorList>
    </citation>
    <scope>NUCLEOTIDE SEQUENCE [LARGE SCALE GENOMIC DNA]</scope>
    <source>
        <strain evidence="16 17">PP10</strain>
    </source>
</reference>
<evidence type="ECO:0000313" key="16">
    <source>
        <dbReference type="EMBL" id="MEA9357783.1"/>
    </source>
</evidence>
<comment type="similarity">
    <text evidence="5">Belongs to the dihydroorotate dehydrogenase family. Type 2 subfamily.</text>
</comment>
<comment type="cofactor">
    <cofactor evidence="1">
        <name>FMN</name>
        <dbReference type="ChEBI" id="CHEBI:58210"/>
    </cofactor>
</comment>
<sequence>MKGTSFSFINLYKLTYPLFKNIAFGMDAERAHELTIHSMKAIGNFLPDHSVDPRFAIKAMGMTFSNPIGLAAGLDKNAEAIAFLTHLPFGFVEVGTVTPKAQAGNDKPRLFRYVEEESLRNRMGFNNQGSEAVLENLLKANKRGKIVGVNLGKNKVTSNEDAPSDYAYLYTQFAEHADYLVINVSSPNTPGLRDLLKDAGLRQIFEAVDVERKKFTKPLLVKVSPDMALEELASVVGLVNEYKLDGIIATNTTIMKERGEGGVSGKLLTTKARETREFLLKEIKNTNSQCELIGVGGISKFSDLMDFWKAGGKLTQVYSGFVFQGPPLLYNFEAELAQEFKKRGVKTFEEFLHSVKFN</sequence>
<evidence type="ECO:0000256" key="10">
    <source>
        <dbReference type="ARBA" id="ARBA00022975"/>
    </source>
</evidence>
<evidence type="ECO:0000256" key="1">
    <source>
        <dbReference type="ARBA" id="ARBA00001917"/>
    </source>
</evidence>
<dbReference type="PROSITE" id="PS00911">
    <property type="entry name" value="DHODEHASE_1"/>
    <property type="match status" value="1"/>
</dbReference>
<comment type="function">
    <text evidence="2">Catalyzes the conversion of dihydroorotate to orotate with quinone as electron acceptor.</text>
</comment>
<dbReference type="CDD" id="cd04738">
    <property type="entry name" value="DHOD_2_like"/>
    <property type="match status" value="1"/>
</dbReference>
<evidence type="ECO:0000313" key="17">
    <source>
        <dbReference type="Proteomes" id="UP001302274"/>
    </source>
</evidence>
<keyword evidence="17" id="KW-1185">Reference proteome</keyword>
<evidence type="ECO:0000256" key="11">
    <source>
        <dbReference type="ARBA" id="ARBA00023002"/>
    </source>
</evidence>
<comment type="pathway">
    <text evidence="4">Pyrimidine metabolism; UMP biosynthesis via de novo pathway; orotate from (S)-dihydroorotate (quinone route): step 1/1.</text>
</comment>
<dbReference type="Proteomes" id="UP001302274">
    <property type="component" value="Unassembled WGS sequence"/>
</dbReference>
<accession>A0ABU5VXJ3</accession>
<evidence type="ECO:0000256" key="14">
    <source>
        <dbReference type="NCBIfam" id="TIGR01036"/>
    </source>
</evidence>
<organism evidence="16 17">
    <name type="scientific">Bacteriovorax antarcticus</name>
    <dbReference type="NCBI Taxonomy" id="3088717"/>
    <lineage>
        <taxon>Bacteria</taxon>
        <taxon>Pseudomonadati</taxon>
        <taxon>Bdellovibrionota</taxon>
        <taxon>Bacteriovoracia</taxon>
        <taxon>Bacteriovoracales</taxon>
        <taxon>Bacteriovoracaceae</taxon>
        <taxon>Bacteriovorax</taxon>
    </lineage>
</organism>
<dbReference type="InterPro" id="IPR001295">
    <property type="entry name" value="Dihydroorotate_DH_CS"/>
</dbReference>
<comment type="catalytic activity">
    <reaction evidence="13">
        <text>(S)-dihydroorotate + a quinone = orotate + a quinol</text>
        <dbReference type="Rhea" id="RHEA:30187"/>
        <dbReference type="ChEBI" id="CHEBI:24646"/>
        <dbReference type="ChEBI" id="CHEBI:30839"/>
        <dbReference type="ChEBI" id="CHEBI:30864"/>
        <dbReference type="ChEBI" id="CHEBI:132124"/>
        <dbReference type="EC" id="1.3.5.2"/>
    </reaction>
</comment>
<feature type="domain" description="Dihydroorotate dehydrogenase catalytic" evidence="15">
    <location>
        <begin position="57"/>
        <end position="338"/>
    </location>
</feature>
<evidence type="ECO:0000256" key="12">
    <source>
        <dbReference type="ARBA" id="ARBA00023136"/>
    </source>
</evidence>
<dbReference type="InterPro" id="IPR050074">
    <property type="entry name" value="DHO_dehydrogenase"/>
</dbReference>
<comment type="subcellular location">
    <subcellularLocation>
        <location evidence="3">Membrane</location>
    </subcellularLocation>
</comment>
<comment type="caution">
    <text evidence="16">The sequence shown here is derived from an EMBL/GenBank/DDBJ whole genome shotgun (WGS) entry which is preliminary data.</text>
</comment>
<dbReference type="InterPro" id="IPR013785">
    <property type="entry name" value="Aldolase_TIM"/>
</dbReference>
<dbReference type="InterPro" id="IPR005719">
    <property type="entry name" value="Dihydroorotate_DH_2"/>
</dbReference>